<comment type="caution">
    <text evidence="1">The sequence shown here is derived from an EMBL/GenBank/DDBJ whole genome shotgun (WGS) entry which is preliminary data.</text>
</comment>
<dbReference type="EMBL" id="SPHZ02000001">
    <property type="protein sequence ID" value="KAF0931801.1"/>
    <property type="molecule type" value="Genomic_DNA"/>
</dbReference>
<evidence type="ECO:0000313" key="2">
    <source>
        <dbReference type="Proteomes" id="UP000479710"/>
    </source>
</evidence>
<proteinExistence type="predicted"/>
<organism evidence="1 2">
    <name type="scientific">Oryza meyeriana var. granulata</name>
    <dbReference type="NCBI Taxonomy" id="110450"/>
    <lineage>
        <taxon>Eukaryota</taxon>
        <taxon>Viridiplantae</taxon>
        <taxon>Streptophyta</taxon>
        <taxon>Embryophyta</taxon>
        <taxon>Tracheophyta</taxon>
        <taxon>Spermatophyta</taxon>
        <taxon>Magnoliopsida</taxon>
        <taxon>Liliopsida</taxon>
        <taxon>Poales</taxon>
        <taxon>Poaceae</taxon>
        <taxon>BOP clade</taxon>
        <taxon>Oryzoideae</taxon>
        <taxon>Oryzeae</taxon>
        <taxon>Oryzinae</taxon>
        <taxon>Oryza</taxon>
        <taxon>Oryza meyeriana</taxon>
    </lineage>
</organism>
<gene>
    <name evidence="1" type="ORF">E2562_005773</name>
</gene>
<keyword evidence="2" id="KW-1185">Reference proteome</keyword>
<evidence type="ECO:0008006" key="3">
    <source>
        <dbReference type="Google" id="ProtNLM"/>
    </source>
</evidence>
<dbReference type="Proteomes" id="UP000479710">
    <property type="component" value="Unassembled WGS sequence"/>
</dbReference>
<protein>
    <recommendedName>
        <fullName evidence="3">Reverse transcriptase/retrotransposon-derived protein RNase H-like domain-containing protein</fullName>
    </recommendedName>
</protein>
<name>A0A6G1F4K4_9ORYZ</name>
<accession>A0A6G1F4K4</accession>
<dbReference type="OrthoDB" id="101614at2759"/>
<sequence length="179" mass="19293">MKIPGPSGVITVRRDQDAAQWIDYRHSPRSNAKMIHNVGDHEADEAKAPGGAWPARAEAEGSTHAMATDPAHLERAFQISDGLSPEAEAANQDLPGVDRSIIEHKLHVHSVAKLRSNGSRAASQPSAVFLAKLAENCLLFFAVFRGASPIKWIDECQQAFDGLKAHLARLTTMATPSPS</sequence>
<dbReference type="AlphaFoldDB" id="A0A6G1F4K4"/>
<reference evidence="1 2" key="1">
    <citation type="submission" date="2019-11" db="EMBL/GenBank/DDBJ databases">
        <title>Whole genome sequence of Oryza granulata.</title>
        <authorList>
            <person name="Li W."/>
        </authorList>
    </citation>
    <scope>NUCLEOTIDE SEQUENCE [LARGE SCALE GENOMIC DNA]</scope>
    <source>
        <strain evidence="2">cv. Menghai</strain>
        <tissue evidence="1">Leaf</tissue>
    </source>
</reference>
<evidence type="ECO:0000313" key="1">
    <source>
        <dbReference type="EMBL" id="KAF0931801.1"/>
    </source>
</evidence>